<proteinExistence type="predicted"/>
<name>X1LKV8_9ZZZZ</name>
<sequence>EARKIVGAKILIALDADEFLTANYMESIEWNNIINCKPGTVIKFKFVNLTPNFLHYWIPPFIMPWGYYDDGSKHYGSKIHSKRLPVPPNSKSLVLDDIKVMHFQYTDWERMESKHRWYQCWERINNPNKSAIRIYRQYHHMCSIKREEIKIVPNKWFEGYLKKGIDLTKIIKDRVYYWDNILLNYIEKYGANFFSKESIWDIDWVEIAKK</sequence>
<feature type="non-terminal residue" evidence="1">
    <location>
        <position position="1"/>
    </location>
</feature>
<dbReference type="AlphaFoldDB" id="X1LKV8"/>
<comment type="caution">
    <text evidence="1">The sequence shown here is derived from an EMBL/GenBank/DDBJ whole genome shotgun (WGS) entry which is preliminary data.</text>
</comment>
<accession>X1LKV8</accession>
<reference evidence="1" key="1">
    <citation type="journal article" date="2014" name="Front. Microbiol.">
        <title>High frequency of phylogenetically diverse reductive dehalogenase-homologous genes in deep subseafloor sedimentary metagenomes.</title>
        <authorList>
            <person name="Kawai M."/>
            <person name="Futagami T."/>
            <person name="Toyoda A."/>
            <person name="Takaki Y."/>
            <person name="Nishi S."/>
            <person name="Hori S."/>
            <person name="Arai W."/>
            <person name="Tsubouchi T."/>
            <person name="Morono Y."/>
            <person name="Uchiyama I."/>
            <person name="Ito T."/>
            <person name="Fujiyama A."/>
            <person name="Inagaki F."/>
            <person name="Takami H."/>
        </authorList>
    </citation>
    <scope>NUCLEOTIDE SEQUENCE</scope>
    <source>
        <strain evidence="1">Expedition CK06-06</strain>
    </source>
</reference>
<protein>
    <submittedName>
        <fullName evidence="1">Uncharacterized protein</fullName>
    </submittedName>
</protein>
<dbReference type="EMBL" id="BARV01012311">
    <property type="protein sequence ID" value="GAI03025.1"/>
    <property type="molecule type" value="Genomic_DNA"/>
</dbReference>
<gene>
    <name evidence="1" type="ORF">S06H3_22869</name>
</gene>
<evidence type="ECO:0000313" key="1">
    <source>
        <dbReference type="EMBL" id="GAI03025.1"/>
    </source>
</evidence>
<feature type="non-terminal residue" evidence="1">
    <location>
        <position position="210"/>
    </location>
</feature>
<organism evidence="1">
    <name type="scientific">marine sediment metagenome</name>
    <dbReference type="NCBI Taxonomy" id="412755"/>
    <lineage>
        <taxon>unclassified sequences</taxon>
        <taxon>metagenomes</taxon>
        <taxon>ecological metagenomes</taxon>
    </lineage>
</organism>